<dbReference type="InterPro" id="IPR009008">
    <property type="entry name" value="Val/Leu/Ile-tRNA-synth_edit"/>
</dbReference>
<evidence type="ECO:0000256" key="6">
    <source>
        <dbReference type="ARBA" id="ARBA00022840"/>
    </source>
</evidence>
<evidence type="ECO:0000259" key="12">
    <source>
        <dbReference type="Pfam" id="PF00133"/>
    </source>
</evidence>
<dbReference type="Gene3D" id="3.90.740.10">
    <property type="entry name" value="Valyl/Leucyl/Isoleucyl-tRNA synthetase, editing domain"/>
    <property type="match status" value="1"/>
</dbReference>
<dbReference type="GO" id="GO:0000049">
    <property type="term" value="F:tRNA binding"/>
    <property type="evidence" value="ECO:0007669"/>
    <property type="project" value="InterPro"/>
</dbReference>
<protein>
    <recommendedName>
        <fullName evidence="11">Isoleucine--tRNA ligase</fullName>
        <ecNumber evidence="11">6.1.1.5</ecNumber>
    </recommendedName>
    <alternativeName>
        <fullName evidence="11">Isoleucyl-tRNA synthetase</fullName>
        <shortName evidence="11">IleRS</shortName>
    </alternativeName>
</protein>
<dbReference type="GO" id="GO:0006428">
    <property type="term" value="P:isoleucyl-tRNA aminoacylation"/>
    <property type="evidence" value="ECO:0007669"/>
    <property type="project" value="UniProtKB-UniRule"/>
</dbReference>
<evidence type="ECO:0000256" key="9">
    <source>
        <dbReference type="ARBA" id="ARBA00025217"/>
    </source>
</evidence>
<accession>A0A0G0WLT5</accession>
<feature type="short sequence motif" description="'HIGH' region" evidence="11">
    <location>
        <begin position="50"/>
        <end position="60"/>
    </location>
</feature>
<comment type="cofactor">
    <cofactor evidence="11">
        <name>Zn(2+)</name>
        <dbReference type="ChEBI" id="CHEBI:29105"/>
    </cofactor>
</comment>
<dbReference type="EMBL" id="LCBN01000020">
    <property type="protein sequence ID" value="KKS13709.1"/>
    <property type="molecule type" value="Genomic_DNA"/>
</dbReference>
<dbReference type="InterPro" id="IPR023586">
    <property type="entry name" value="Ile-tRNA-ligase_type2"/>
</dbReference>
<dbReference type="Gene3D" id="3.40.50.620">
    <property type="entry name" value="HUPs"/>
    <property type="match status" value="2"/>
</dbReference>
<evidence type="ECO:0000256" key="3">
    <source>
        <dbReference type="ARBA" id="ARBA00022723"/>
    </source>
</evidence>
<dbReference type="GO" id="GO:0002161">
    <property type="term" value="F:aminoacyl-tRNA deacylase activity"/>
    <property type="evidence" value="ECO:0007669"/>
    <property type="project" value="InterPro"/>
</dbReference>
<dbReference type="InterPro" id="IPR009080">
    <property type="entry name" value="tRNAsynth_Ia_anticodon-bd"/>
</dbReference>
<dbReference type="Pfam" id="PF19302">
    <property type="entry name" value="DUF5915"/>
    <property type="match status" value="1"/>
</dbReference>
<comment type="domain">
    <text evidence="11">IleRS has two distinct active sites: one for aminoacylation and one for editing. The misactivated valine is translocated from the active site to the editing site, which sterically excludes the correctly activated isoleucine. The single editing site contains two valyl binding pockets, one specific for each substrate (Val-AMP or Val-tRNA(Ile)).</text>
</comment>
<sequence>MNKFKPVSSQVDLPTIEEETLKFWKENKIFERSIEERPKDKKYTFYDGPPFITGLPHYGSLLPSIVKDLFPRYQTMIGHKVRRVWGWDCHGLPAENKVEAQLGIKSKKAIEELGVDKFINACRAYVSDVSSEWNWYIDHIGRWVDMEHAYRTMDLSYMESVMWVFKQLYENKLIYKGKKVVMFCTRCSTQLSNFEIAMDNSYKDIDDPSVYIKFPVKGRKNIYFLVWTTTPWTLPGNLALAINPDEEYIGVEVGNELLIVSKKLVDRSLDQDWVLKENYKGKELIGMRYEPLYNFFQTGDRDYKIYGADFVTTDEGTGIVHIAPGFGEDDYELGQKVGLSIISHVDDAGKITEEITPWKGMYIKDADKKIKDDLIGRGLLFRSQIVKHSYPFCYRCDTPLIYKAVDSWFVAVNKIKDQMLETNNNISWVPKHMKNGRFKKGIESAPDWNISRSRYWGSPMPVWECPCGEIFVPGSVKELEEASGQKITDLHKPAIDEIKVPCKKCQEKAVRVKEVLDCWFESGSMPYAQLHYPFENKEEFEDSFPADFITEYIAQTRGWFYNLHVISNALRRSESFKNVVVTGTLLGNDGRKMSKLFGNYPDPKMLINKYGGDALRLYLMSSPVMKGEDMNFFEEGVADNYKFLLVLWNSYKFFIDYASVFNFDPDKFPLGSNGKFLKVMDRWILSRLEQLALDLNIAFGSYDTIQISRLLKEFLTNDFSTWYIRRSRDRINNSGDVVDRNVCLSIMYKVLSDYSKLLAPLAPFISEEIFMKLTKEDSVHLQYYPQGDKALLDERLMEDMVRIRQLVEMGHAKRKEAGIKLRQPLLKFTYSLPEKLSADLEQIMADELNVKKIEYKKSSLNELKGDVDTNITQELKAEGEARELIRNIQQMRKVMNLTLNDKIVVFAPNLTSDEKLIDFIKKQTNAVKLQIAETLKIEVV</sequence>
<dbReference type="PANTHER" id="PTHR42780">
    <property type="entry name" value="SOLEUCYL-TRNA SYNTHETASE"/>
    <property type="match status" value="1"/>
</dbReference>
<gene>
    <name evidence="11" type="primary">ileS</name>
    <name evidence="14" type="ORF">UU67_C0020G0030</name>
</gene>
<feature type="binding site" evidence="11">
    <location>
        <position position="595"/>
    </location>
    <ligand>
        <name>ATP</name>
        <dbReference type="ChEBI" id="CHEBI:30616"/>
    </ligand>
</feature>
<comment type="caution">
    <text evidence="14">The sequence shown here is derived from an EMBL/GenBank/DDBJ whole genome shotgun (WGS) entry which is preliminary data.</text>
</comment>
<keyword evidence="3 11" id="KW-0479">Metal-binding</keyword>
<evidence type="ECO:0000256" key="10">
    <source>
        <dbReference type="ARBA" id="ARBA00048359"/>
    </source>
</evidence>
<evidence type="ECO:0000256" key="5">
    <source>
        <dbReference type="ARBA" id="ARBA00022833"/>
    </source>
</evidence>
<evidence type="ECO:0000259" key="13">
    <source>
        <dbReference type="Pfam" id="PF08264"/>
    </source>
</evidence>
<dbReference type="InterPro" id="IPR033709">
    <property type="entry name" value="Anticodon_Ile_ABEc"/>
</dbReference>
<feature type="short sequence motif" description="'KMSKS' region" evidence="11">
    <location>
        <begin position="592"/>
        <end position="596"/>
    </location>
</feature>
<dbReference type="InterPro" id="IPR002300">
    <property type="entry name" value="aa-tRNA-synth_Ia"/>
</dbReference>
<comment type="subunit">
    <text evidence="11">Monomer.</text>
</comment>
<feature type="domain" description="Aminoacyl-tRNA synthetase class Ia" evidence="12">
    <location>
        <begin position="20"/>
        <end position="629"/>
    </location>
</feature>
<dbReference type="AlphaFoldDB" id="A0A0G0WLT5"/>
<dbReference type="PRINTS" id="PR00984">
    <property type="entry name" value="TRNASYNTHILE"/>
</dbReference>
<evidence type="ECO:0000256" key="1">
    <source>
        <dbReference type="ARBA" id="ARBA00022490"/>
    </source>
</evidence>
<dbReference type="GO" id="GO:0004822">
    <property type="term" value="F:isoleucine-tRNA ligase activity"/>
    <property type="evidence" value="ECO:0007669"/>
    <property type="project" value="UniProtKB-UniRule"/>
</dbReference>
<name>A0A0G0WLT5_9BACT</name>
<evidence type="ECO:0000256" key="7">
    <source>
        <dbReference type="ARBA" id="ARBA00022917"/>
    </source>
</evidence>
<organism evidence="14 15">
    <name type="scientific">Candidatus Daviesbacteria bacterium GW2011_GWB1_41_5</name>
    <dbReference type="NCBI Taxonomy" id="1618429"/>
    <lineage>
        <taxon>Bacteria</taxon>
        <taxon>Candidatus Daviesiibacteriota</taxon>
    </lineage>
</organism>
<dbReference type="InterPro" id="IPR002301">
    <property type="entry name" value="Ile-tRNA-ligase"/>
</dbReference>
<evidence type="ECO:0000313" key="14">
    <source>
        <dbReference type="EMBL" id="KKS13709.1"/>
    </source>
</evidence>
<dbReference type="EC" id="6.1.1.5" evidence="11"/>
<evidence type="ECO:0000256" key="8">
    <source>
        <dbReference type="ARBA" id="ARBA00023146"/>
    </source>
</evidence>
<dbReference type="CDD" id="cd00818">
    <property type="entry name" value="IleRS_core"/>
    <property type="match status" value="1"/>
</dbReference>
<dbReference type="Proteomes" id="UP000034753">
    <property type="component" value="Unassembled WGS sequence"/>
</dbReference>
<comment type="subcellular location">
    <subcellularLocation>
        <location evidence="11">Cytoplasm</location>
    </subcellularLocation>
</comment>
<reference evidence="14 15" key="1">
    <citation type="journal article" date="2015" name="Nature">
        <title>rRNA introns, odd ribosomes, and small enigmatic genomes across a large radiation of phyla.</title>
        <authorList>
            <person name="Brown C.T."/>
            <person name="Hug L.A."/>
            <person name="Thomas B.C."/>
            <person name="Sharon I."/>
            <person name="Castelle C.J."/>
            <person name="Singh A."/>
            <person name="Wilkins M.J."/>
            <person name="Williams K.H."/>
            <person name="Banfield J.F."/>
        </authorList>
    </citation>
    <scope>NUCLEOTIDE SEQUENCE [LARGE SCALE GENOMIC DNA]</scope>
</reference>
<dbReference type="PATRIC" id="fig|1618429.3.peg.477"/>
<keyword evidence="1 11" id="KW-0963">Cytoplasm</keyword>
<evidence type="ECO:0000256" key="11">
    <source>
        <dbReference type="HAMAP-Rule" id="MF_02003"/>
    </source>
</evidence>
<keyword evidence="2 11" id="KW-0436">Ligase</keyword>
<proteinExistence type="inferred from homology"/>
<dbReference type="InterPro" id="IPR013155">
    <property type="entry name" value="M/V/L/I-tRNA-synth_anticd-bd"/>
</dbReference>
<dbReference type="SUPFAM" id="SSF52374">
    <property type="entry name" value="Nucleotidylyl transferase"/>
    <property type="match status" value="1"/>
</dbReference>
<keyword evidence="6 11" id="KW-0067">ATP-binding</keyword>
<comment type="similarity">
    <text evidence="11">Belongs to the class-I aminoacyl-tRNA synthetase family. IleS type 2 subfamily.</text>
</comment>
<dbReference type="Pfam" id="PF00133">
    <property type="entry name" value="tRNA-synt_1"/>
    <property type="match status" value="1"/>
</dbReference>
<keyword evidence="5 11" id="KW-0862">Zinc</keyword>
<dbReference type="GO" id="GO:0005737">
    <property type="term" value="C:cytoplasm"/>
    <property type="evidence" value="ECO:0007669"/>
    <property type="project" value="UniProtKB-SubCell"/>
</dbReference>
<dbReference type="GO" id="GO:0005524">
    <property type="term" value="F:ATP binding"/>
    <property type="evidence" value="ECO:0007669"/>
    <property type="project" value="UniProtKB-UniRule"/>
</dbReference>
<dbReference type="PANTHER" id="PTHR42780:SF1">
    <property type="entry name" value="ISOLEUCINE--TRNA LIGASE, CYTOPLASMIC"/>
    <property type="match status" value="1"/>
</dbReference>
<keyword evidence="7 11" id="KW-0648">Protein biosynthesis</keyword>
<dbReference type="SUPFAM" id="SSF47323">
    <property type="entry name" value="Anticodon-binding domain of a subclass of class I aminoacyl-tRNA synthetases"/>
    <property type="match status" value="1"/>
</dbReference>
<dbReference type="FunFam" id="3.40.50.620:FF:000075">
    <property type="entry name" value="Isoleucine--tRNA ligase"/>
    <property type="match status" value="1"/>
</dbReference>
<evidence type="ECO:0000256" key="4">
    <source>
        <dbReference type="ARBA" id="ARBA00022741"/>
    </source>
</evidence>
<comment type="catalytic activity">
    <reaction evidence="10 11">
        <text>tRNA(Ile) + L-isoleucine + ATP = L-isoleucyl-tRNA(Ile) + AMP + diphosphate</text>
        <dbReference type="Rhea" id="RHEA:11060"/>
        <dbReference type="Rhea" id="RHEA-COMP:9666"/>
        <dbReference type="Rhea" id="RHEA-COMP:9695"/>
        <dbReference type="ChEBI" id="CHEBI:30616"/>
        <dbReference type="ChEBI" id="CHEBI:33019"/>
        <dbReference type="ChEBI" id="CHEBI:58045"/>
        <dbReference type="ChEBI" id="CHEBI:78442"/>
        <dbReference type="ChEBI" id="CHEBI:78528"/>
        <dbReference type="ChEBI" id="CHEBI:456215"/>
        <dbReference type="EC" id="6.1.1.5"/>
    </reaction>
</comment>
<dbReference type="CDD" id="cd07961">
    <property type="entry name" value="Anticodon_Ia_Ile_ABEc"/>
    <property type="match status" value="1"/>
</dbReference>
<dbReference type="InterPro" id="IPR014729">
    <property type="entry name" value="Rossmann-like_a/b/a_fold"/>
</dbReference>
<dbReference type="Pfam" id="PF08264">
    <property type="entry name" value="Anticodon_1"/>
    <property type="match status" value="1"/>
</dbReference>
<evidence type="ECO:0000256" key="2">
    <source>
        <dbReference type="ARBA" id="ARBA00022598"/>
    </source>
</evidence>
<dbReference type="HAMAP" id="MF_02003">
    <property type="entry name" value="Ile_tRNA_synth_type2"/>
    <property type="match status" value="1"/>
</dbReference>
<dbReference type="SUPFAM" id="SSF50677">
    <property type="entry name" value="ValRS/IleRS/LeuRS editing domain"/>
    <property type="match status" value="1"/>
</dbReference>
<dbReference type="Gene3D" id="1.10.730.10">
    <property type="entry name" value="Isoleucyl-tRNA Synthetase, Domain 1"/>
    <property type="match status" value="1"/>
</dbReference>
<keyword evidence="8 11" id="KW-0030">Aminoacyl-tRNA synthetase</keyword>
<comment type="function">
    <text evidence="9 11">Catalyzes the attachment of isoleucine to tRNA(Ile). As IleRS can inadvertently accommodate and process structurally similar amino acids such as valine, to avoid such errors it has two additional distinct tRNA(Ile)-dependent editing activities. One activity is designated as 'pretransfer' editing and involves the hydrolysis of activated Val-AMP. The other activity is designated 'posttransfer' editing and involves deacylation of mischarged Val-tRNA(Ile).</text>
</comment>
<dbReference type="NCBIfam" id="TIGR00392">
    <property type="entry name" value="ileS"/>
    <property type="match status" value="1"/>
</dbReference>
<evidence type="ECO:0000313" key="15">
    <source>
        <dbReference type="Proteomes" id="UP000034753"/>
    </source>
</evidence>
<keyword evidence="4 11" id="KW-0547">Nucleotide-binding</keyword>
<feature type="domain" description="Methionyl/Valyl/Leucyl/Isoleucyl-tRNA synthetase anticodon-binding" evidence="13">
    <location>
        <begin position="681"/>
        <end position="825"/>
    </location>
</feature>
<dbReference type="GO" id="GO:0008270">
    <property type="term" value="F:zinc ion binding"/>
    <property type="evidence" value="ECO:0007669"/>
    <property type="project" value="UniProtKB-UniRule"/>
</dbReference>